<organism evidence="1 2">
    <name type="scientific">Arthrobotrys flagrans</name>
    <name type="common">Nematode-trapping fungus</name>
    <name type="synonym">Trichothecium flagrans</name>
    <dbReference type="NCBI Taxonomy" id="97331"/>
    <lineage>
        <taxon>Eukaryota</taxon>
        <taxon>Fungi</taxon>
        <taxon>Dikarya</taxon>
        <taxon>Ascomycota</taxon>
        <taxon>Pezizomycotina</taxon>
        <taxon>Orbiliomycetes</taxon>
        <taxon>Orbiliales</taxon>
        <taxon>Orbiliaceae</taxon>
        <taxon>Arthrobotrys</taxon>
    </lineage>
</organism>
<comment type="caution">
    <text evidence="1">The sequence shown here is derived from an EMBL/GenBank/DDBJ whole genome shotgun (WGS) entry which is preliminary data.</text>
</comment>
<keyword evidence="2" id="KW-1185">Reference proteome</keyword>
<dbReference type="EMBL" id="SAEB01000009">
    <property type="protein sequence ID" value="RVD83531.1"/>
    <property type="molecule type" value="Genomic_DNA"/>
</dbReference>
<proteinExistence type="predicted"/>
<reference evidence="1 2" key="1">
    <citation type="submission" date="2019-01" db="EMBL/GenBank/DDBJ databases">
        <title>Intercellular communication is required for trap formation in the nematode-trapping fungus Duddingtonia flagrans.</title>
        <authorList>
            <person name="Youssar L."/>
            <person name="Wernet V."/>
            <person name="Hensel N."/>
            <person name="Hildebrandt H.-G."/>
            <person name="Fischer R."/>
        </authorList>
    </citation>
    <scope>NUCLEOTIDE SEQUENCE [LARGE SCALE GENOMIC DNA]</scope>
    <source>
        <strain evidence="1 2">CBS H-5679</strain>
    </source>
</reference>
<dbReference type="AlphaFoldDB" id="A0A436ZX28"/>
<protein>
    <submittedName>
        <fullName evidence="1">Uncharacterized protein</fullName>
    </submittedName>
</protein>
<dbReference type="RefSeq" id="XP_067489075.1">
    <property type="nucleotide sequence ID" value="XM_067637572.1"/>
</dbReference>
<dbReference type="VEuPathDB" id="FungiDB:DFL_007917"/>
<evidence type="ECO:0000313" key="1">
    <source>
        <dbReference type="EMBL" id="RVD83531.1"/>
    </source>
</evidence>
<dbReference type="Proteomes" id="UP000283090">
    <property type="component" value="Unassembled WGS sequence"/>
</dbReference>
<sequence length="162" mass="18332">MRHEEIAETLNAHDLGSKANCHDSFRPQLEAFNQATDNRRLDILLQAGVNLNFWDLAQGHALHHPLDQHRQEVLEVVPNHMGPEWAISILTERASDYEHGLEILGYGGWDLGCESQQEYFGPLLPGTPVKYIEEGIAATIDQGHLEFAEKLKSIVEQRNETE</sequence>
<dbReference type="OrthoDB" id="5311964at2759"/>
<evidence type="ECO:0000313" key="2">
    <source>
        <dbReference type="Proteomes" id="UP000283090"/>
    </source>
</evidence>
<gene>
    <name evidence="1" type="ORF">DFL_007917</name>
</gene>
<dbReference type="GeneID" id="93590228"/>
<name>A0A436ZX28_ARTFL</name>
<accession>A0A436ZX28</accession>